<dbReference type="Proteomes" id="UP000239209">
    <property type="component" value="Unassembled WGS sequence"/>
</dbReference>
<dbReference type="InterPro" id="IPR046609">
    <property type="entry name" value="DUF6668"/>
</dbReference>
<protein>
    <submittedName>
        <fullName evidence="2">Uncharacterized protein</fullName>
    </submittedName>
</protein>
<accession>A0A2T0S835</accession>
<evidence type="ECO:0000256" key="1">
    <source>
        <dbReference type="SAM" id="MobiDB-lite"/>
    </source>
</evidence>
<keyword evidence="3" id="KW-1185">Reference proteome</keyword>
<feature type="region of interest" description="Disordered" evidence="1">
    <location>
        <begin position="66"/>
        <end position="87"/>
    </location>
</feature>
<dbReference type="EMBL" id="PVZG01000006">
    <property type="protein sequence ID" value="PRY29555.1"/>
    <property type="molecule type" value="Genomic_DNA"/>
</dbReference>
<evidence type="ECO:0000313" key="3">
    <source>
        <dbReference type="Proteomes" id="UP000239209"/>
    </source>
</evidence>
<comment type="caution">
    <text evidence="2">The sequence shown here is derived from an EMBL/GenBank/DDBJ whole genome shotgun (WGS) entry which is preliminary data.</text>
</comment>
<dbReference type="AlphaFoldDB" id="A0A2T0S835"/>
<name>A0A2T0S835_9ACTN</name>
<sequence>MHVPPDAAVDGEQTAEAVPGRHSHTYFGKRITPASAPIEEAPGMGLPADDPESGVVPPARTVARPGRQVKRWQPHQPQVAAPPVPGPVHPVDVSPGRLSGEGLAWVAAHGGCGATTLTAVLGGVDLGCRWPQAARNEPARVLLVARTHAQGLRAASRALNAIREGRHPADMQLMGLVLVADAPGGLPRPLLSRIKVLRSAVPVYRIPWIPAWRIGKKIDRLPRQVTKLEQRVRAVLLGARMTA</sequence>
<dbReference type="Pfam" id="PF20373">
    <property type="entry name" value="DUF6668"/>
    <property type="match status" value="1"/>
</dbReference>
<dbReference type="RefSeq" id="WP_245908243.1">
    <property type="nucleotide sequence ID" value="NZ_PVZG01000006.1"/>
</dbReference>
<gene>
    <name evidence="2" type="ORF">CLV70_106276</name>
</gene>
<feature type="region of interest" description="Disordered" evidence="1">
    <location>
        <begin position="1"/>
        <end position="22"/>
    </location>
</feature>
<organism evidence="2 3">
    <name type="scientific">Pseudosporangium ferrugineum</name>
    <dbReference type="NCBI Taxonomy" id="439699"/>
    <lineage>
        <taxon>Bacteria</taxon>
        <taxon>Bacillati</taxon>
        <taxon>Actinomycetota</taxon>
        <taxon>Actinomycetes</taxon>
        <taxon>Micromonosporales</taxon>
        <taxon>Micromonosporaceae</taxon>
        <taxon>Pseudosporangium</taxon>
    </lineage>
</organism>
<evidence type="ECO:0000313" key="2">
    <source>
        <dbReference type="EMBL" id="PRY29555.1"/>
    </source>
</evidence>
<reference evidence="2 3" key="1">
    <citation type="submission" date="2018-03" db="EMBL/GenBank/DDBJ databases">
        <title>Genomic Encyclopedia of Archaeal and Bacterial Type Strains, Phase II (KMG-II): from individual species to whole genera.</title>
        <authorList>
            <person name="Goeker M."/>
        </authorList>
    </citation>
    <scope>NUCLEOTIDE SEQUENCE [LARGE SCALE GENOMIC DNA]</scope>
    <source>
        <strain evidence="2 3">DSM 45348</strain>
    </source>
</reference>
<proteinExistence type="predicted"/>